<dbReference type="RefSeq" id="XP_031608715.1">
    <property type="nucleotide sequence ID" value="XM_031752855.2"/>
</dbReference>
<dbReference type="InterPro" id="IPR033192">
    <property type="entry name" value="ODAD3"/>
</dbReference>
<dbReference type="PANTHER" id="PTHR46518">
    <property type="entry name" value="COILED-COIL DOMAIN-CONTAINING PROTEIN 151"/>
    <property type="match status" value="1"/>
</dbReference>
<feature type="region of interest" description="Disordered" evidence="3">
    <location>
        <begin position="524"/>
        <end position="546"/>
    </location>
</feature>
<reference evidence="5" key="2">
    <citation type="submission" date="2025-09" db="UniProtKB">
        <authorList>
            <consortium name="Ensembl"/>
        </authorList>
    </citation>
    <scope>IDENTIFICATION</scope>
</reference>
<evidence type="ECO:0000313" key="6">
    <source>
        <dbReference type="Proteomes" id="UP000472276"/>
    </source>
</evidence>
<feature type="compositionally biased region" description="Basic and acidic residues" evidence="3">
    <location>
        <begin position="495"/>
        <end position="504"/>
    </location>
</feature>
<dbReference type="Proteomes" id="UP000472276">
    <property type="component" value="Unassembled WGS sequence"/>
</dbReference>
<reference evidence="5" key="1">
    <citation type="submission" date="2025-08" db="UniProtKB">
        <authorList>
            <consortium name="Ensembl"/>
        </authorList>
    </citation>
    <scope>IDENTIFICATION</scope>
</reference>
<dbReference type="GO" id="GO:0036064">
    <property type="term" value="C:ciliary basal body"/>
    <property type="evidence" value="ECO:0007669"/>
    <property type="project" value="TreeGrafter"/>
</dbReference>
<evidence type="ECO:0000256" key="3">
    <source>
        <dbReference type="SAM" id="MobiDB-lite"/>
    </source>
</evidence>
<evidence type="ECO:0000259" key="4">
    <source>
        <dbReference type="Pfam" id="PF21773"/>
    </source>
</evidence>
<dbReference type="PANTHER" id="PTHR46518:SF1">
    <property type="entry name" value="OUTER DYNEIN ARM-DOCKING COMPLEX SUBUNIT 3"/>
    <property type="match status" value="1"/>
</dbReference>
<protein>
    <recommendedName>
        <fullName evidence="4">ODAD1 central coiled coil region domain-containing protein</fullName>
    </recommendedName>
</protein>
<dbReference type="GO" id="GO:0097542">
    <property type="term" value="C:ciliary tip"/>
    <property type="evidence" value="ECO:0007669"/>
    <property type="project" value="TreeGrafter"/>
</dbReference>
<dbReference type="GO" id="GO:0003341">
    <property type="term" value="P:cilium movement"/>
    <property type="evidence" value="ECO:0007669"/>
    <property type="project" value="InterPro"/>
</dbReference>
<dbReference type="Ensembl" id="ENSOABT00000037892.2">
    <property type="protein sequence ID" value="ENSOABP00000036873.1"/>
    <property type="gene ID" value="ENSOABG00000016924.2"/>
</dbReference>
<dbReference type="KEGG" id="oau:116330504"/>
<dbReference type="GeneID" id="116330504"/>
<keyword evidence="1 2" id="KW-0175">Coiled coil</keyword>
<accession>A0A668UDF8</accession>
<feature type="coiled-coil region" evidence="2">
    <location>
        <begin position="112"/>
        <end position="216"/>
    </location>
</feature>
<dbReference type="AlphaFoldDB" id="A0A668UDF8"/>
<dbReference type="Pfam" id="PF21773">
    <property type="entry name" value="ODAD1_CC"/>
    <property type="match status" value="1"/>
</dbReference>
<feature type="coiled-coil region" evidence="2">
    <location>
        <begin position="36"/>
        <end position="63"/>
    </location>
</feature>
<dbReference type="InterPro" id="IPR049258">
    <property type="entry name" value="ODAD1_CC"/>
</dbReference>
<feature type="compositionally biased region" description="Low complexity" evidence="3">
    <location>
        <begin position="376"/>
        <end position="387"/>
    </location>
</feature>
<feature type="domain" description="ODAD1 central coiled coil region" evidence="4">
    <location>
        <begin position="217"/>
        <end position="419"/>
    </location>
</feature>
<name>A0A668UDF8_OREAU</name>
<proteinExistence type="predicted"/>
<feature type="region of interest" description="Disordered" evidence="3">
    <location>
        <begin position="489"/>
        <end position="510"/>
    </location>
</feature>
<feature type="region of interest" description="Disordered" evidence="3">
    <location>
        <begin position="366"/>
        <end position="387"/>
    </location>
</feature>
<sequence length="546" mass="63956">MAVSGSISDQKVELQRKIKLLEGERTACYERTEAITRKQKEFIRQLRQENKNLRKQLAETKARDEHIIKVAFQKRDMEGKAFCNSTVKEVNETLNERVLFKRKCINALKHTNEIYQCRFNQLKMEYQRLKSESSSGKVFSDARTWKKMDDAMKLRALENDLEKTQFKCMEAKNIMITYLKFKNHLHEESLTYKGQLDCLEAEILKQREEMNRLQITNNDQQLSKEATKDELQKREELLYKDCKERARIIASYRKKVKECKAQAEKVNIRDQITLPEKPGGEAQHIITGMEEEDLKKISTFEEAFRRISETTGVTDIQEILECFNSQEETHQHLVKLKEENEKVLLQLKEEKELLSQQFEEMKYSRQAKHSSDQQALQESEQHLQTQQQKCDAAKERLDWLLKTLRTAQAGVEHLANKLQHISLSEDTVPEVHPDSDHFVLELMAQCEKKLLSLHKELQGKDVPGILKELEKNKLYIRSEEKLSEYITGAKPPVDQAHDPLHDKNETDEDEAKVITREALKLQSQLITDSNSKRKTKMKMLKKKGKL</sequence>
<evidence type="ECO:0000256" key="1">
    <source>
        <dbReference type="ARBA" id="ARBA00023054"/>
    </source>
</evidence>
<evidence type="ECO:0000313" key="5">
    <source>
        <dbReference type="Ensembl" id="ENSOABP00000036873.1"/>
    </source>
</evidence>
<keyword evidence="6" id="KW-1185">Reference proteome</keyword>
<feature type="compositionally biased region" description="Basic residues" evidence="3">
    <location>
        <begin position="532"/>
        <end position="546"/>
    </location>
</feature>
<dbReference type="GO" id="GO:0035253">
    <property type="term" value="C:ciliary rootlet"/>
    <property type="evidence" value="ECO:0007669"/>
    <property type="project" value="TreeGrafter"/>
</dbReference>
<dbReference type="GO" id="GO:0036158">
    <property type="term" value="P:outer dynein arm assembly"/>
    <property type="evidence" value="ECO:0007669"/>
    <property type="project" value="InterPro"/>
</dbReference>
<gene>
    <name evidence="5" type="primary">LOC116330504</name>
</gene>
<dbReference type="OMA" id="NMGEKPP"/>
<evidence type="ECO:0000256" key="2">
    <source>
        <dbReference type="SAM" id="Coils"/>
    </source>
</evidence>
<organism evidence="5 6">
    <name type="scientific">Oreochromis aureus</name>
    <name type="common">Israeli tilapia</name>
    <name type="synonym">Chromis aureus</name>
    <dbReference type="NCBI Taxonomy" id="47969"/>
    <lineage>
        <taxon>Eukaryota</taxon>
        <taxon>Metazoa</taxon>
        <taxon>Chordata</taxon>
        <taxon>Craniata</taxon>
        <taxon>Vertebrata</taxon>
        <taxon>Euteleostomi</taxon>
        <taxon>Actinopterygii</taxon>
        <taxon>Neopterygii</taxon>
        <taxon>Teleostei</taxon>
        <taxon>Neoteleostei</taxon>
        <taxon>Acanthomorphata</taxon>
        <taxon>Ovalentaria</taxon>
        <taxon>Cichlomorphae</taxon>
        <taxon>Cichliformes</taxon>
        <taxon>Cichlidae</taxon>
        <taxon>African cichlids</taxon>
        <taxon>Pseudocrenilabrinae</taxon>
        <taxon>Oreochromini</taxon>
        <taxon>Oreochromis</taxon>
    </lineage>
</organism>